<dbReference type="AlphaFoldDB" id="A0A518H587"/>
<dbReference type="InterPro" id="IPR033904">
    <property type="entry name" value="Trans_IPPS_HH"/>
</dbReference>
<reference evidence="2 3" key="1">
    <citation type="submission" date="2019-02" db="EMBL/GenBank/DDBJ databases">
        <title>Deep-cultivation of Planctomycetes and their phenomic and genomic characterization uncovers novel biology.</title>
        <authorList>
            <person name="Wiegand S."/>
            <person name="Jogler M."/>
            <person name="Boedeker C."/>
            <person name="Pinto D."/>
            <person name="Vollmers J."/>
            <person name="Rivas-Marin E."/>
            <person name="Kohn T."/>
            <person name="Peeters S.H."/>
            <person name="Heuer A."/>
            <person name="Rast P."/>
            <person name="Oberbeckmann S."/>
            <person name="Bunk B."/>
            <person name="Jeske O."/>
            <person name="Meyerdierks A."/>
            <person name="Storesund J.E."/>
            <person name="Kallscheuer N."/>
            <person name="Luecker S."/>
            <person name="Lage O.M."/>
            <person name="Pohl T."/>
            <person name="Merkel B.J."/>
            <person name="Hornburger P."/>
            <person name="Mueller R.-W."/>
            <person name="Bruemmer F."/>
            <person name="Labrenz M."/>
            <person name="Spormann A.M."/>
            <person name="Op den Camp H."/>
            <person name="Overmann J."/>
            <person name="Amann R."/>
            <person name="Jetten M.S.M."/>
            <person name="Mascher T."/>
            <person name="Medema M.H."/>
            <person name="Devos D.P."/>
            <person name="Kaster A.-K."/>
            <person name="Ovreas L."/>
            <person name="Rohde M."/>
            <person name="Galperin M.Y."/>
            <person name="Jogler C."/>
        </authorList>
    </citation>
    <scope>NUCLEOTIDE SEQUENCE [LARGE SCALE GENOMIC DNA]</scope>
    <source>
        <strain evidence="2 3">ElP</strain>
    </source>
</reference>
<protein>
    <submittedName>
        <fullName evidence="2">All-trans-phytoene synthase</fullName>
    </submittedName>
</protein>
<proteinExistence type="predicted"/>
<dbReference type="SFLD" id="SFLDS00005">
    <property type="entry name" value="Isoprenoid_Synthase_Type_I"/>
    <property type="match status" value="1"/>
</dbReference>
<keyword evidence="3" id="KW-1185">Reference proteome</keyword>
<accession>A0A518H587</accession>
<dbReference type="InterPro" id="IPR008949">
    <property type="entry name" value="Isoprenoid_synthase_dom_sf"/>
</dbReference>
<dbReference type="Proteomes" id="UP000317835">
    <property type="component" value="Chromosome"/>
</dbReference>
<dbReference type="CDD" id="cd00683">
    <property type="entry name" value="Trans_IPPS_HH"/>
    <property type="match status" value="1"/>
</dbReference>
<organism evidence="2 3">
    <name type="scientific">Tautonia plasticadhaerens</name>
    <dbReference type="NCBI Taxonomy" id="2527974"/>
    <lineage>
        <taxon>Bacteria</taxon>
        <taxon>Pseudomonadati</taxon>
        <taxon>Planctomycetota</taxon>
        <taxon>Planctomycetia</taxon>
        <taxon>Isosphaerales</taxon>
        <taxon>Isosphaeraceae</taxon>
        <taxon>Tautonia</taxon>
    </lineage>
</organism>
<dbReference type="InterPro" id="IPR019845">
    <property type="entry name" value="Squalene/phytoene_synthase_CS"/>
</dbReference>
<sequence length="299" mass="32940">MTDALAESYRFCNALSRREAKNFYYSFLLLPPGLRRSMCALYAFLRHTDDLADEPGTIGAKRASLVGWRSGLDRALDGAPSLDWPGLPALADAVRRHAIPPRFLHAVIDGVEMDLEPRPFATFQDLHGYCYRVASAVGLCCIHIWGYDSEGGEAERLAESCGVALQLTNILRDVREDAQLGRVYLPMEDLDRFGVSPEELTATSPSDRLRELLAFQGERAYGFYGESGPLIRLVAPVGRPVLAAIVGIYRALLDEIARRDYDVLASRVALPAWRKAAITAGALAGRLSRPRPRPEGLTP</sequence>
<evidence type="ECO:0000256" key="1">
    <source>
        <dbReference type="ARBA" id="ARBA00022679"/>
    </source>
</evidence>
<dbReference type="Pfam" id="PF00494">
    <property type="entry name" value="SQS_PSY"/>
    <property type="match status" value="1"/>
</dbReference>
<evidence type="ECO:0000313" key="2">
    <source>
        <dbReference type="EMBL" id="QDV36004.1"/>
    </source>
</evidence>
<dbReference type="PROSITE" id="PS01044">
    <property type="entry name" value="SQUALEN_PHYTOEN_SYN_1"/>
    <property type="match status" value="1"/>
</dbReference>
<dbReference type="InterPro" id="IPR044843">
    <property type="entry name" value="Trans_IPPS_bact-type"/>
</dbReference>
<dbReference type="KEGG" id="tpla:ElP_39140"/>
<dbReference type="GO" id="GO:0016117">
    <property type="term" value="P:carotenoid biosynthetic process"/>
    <property type="evidence" value="ECO:0007669"/>
    <property type="project" value="UniProtKB-ARBA"/>
</dbReference>
<dbReference type="OrthoDB" id="9787280at2"/>
<keyword evidence="1" id="KW-0808">Transferase</keyword>
<dbReference type="Gene3D" id="1.10.600.10">
    <property type="entry name" value="Farnesyl Diphosphate Synthase"/>
    <property type="match status" value="1"/>
</dbReference>
<dbReference type="GO" id="GO:0051996">
    <property type="term" value="F:squalene synthase [NAD(P)H] activity"/>
    <property type="evidence" value="ECO:0007669"/>
    <property type="project" value="InterPro"/>
</dbReference>
<evidence type="ECO:0000313" key="3">
    <source>
        <dbReference type="Proteomes" id="UP000317835"/>
    </source>
</evidence>
<name>A0A518H587_9BACT</name>
<dbReference type="InterPro" id="IPR002060">
    <property type="entry name" value="Squ/phyt_synthse"/>
</dbReference>
<dbReference type="SFLD" id="SFLDG01212">
    <property type="entry name" value="Phytoene_synthase_like"/>
    <property type="match status" value="1"/>
</dbReference>
<dbReference type="GO" id="GO:0004311">
    <property type="term" value="F:geranylgeranyl diphosphate synthase activity"/>
    <property type="evidence" value="ECO:0007669"/>
    <property type="project" value="InterPro"/>
</dbReference>
<dbReference type="EMBL" id="CP036426">
    <property type="protein sequence ID" value="QDV36004.1"/>
    <property type="molecule type" value="Genomic_DNA"/>
</dbReference>
<dbReference type="PANTHER" id="PTHR31480">
    <property type="entry name" value="BIFUNCTIONAL LYCOPENE CYCLASE/PHYTOENE SYNTHASE"/>
    <property type="match status" value="1"/>
</dbReference>
<dbReference type="RefSeq" id="WP_145278544.1">
    <property type="nucleotide sequence ID" value="NZ_CP036426.1"/>
</dbReference>
<dbReference type="SFLD" id="SFLDG01018">
    <property type="entry name" value="Squalene/Phytoene_Synthase_Lik"/>
    <property type="match status" value="1"/>
</dbReference>
<dbReference type="SUPFAM" id="SSF48576">
    <property type="entry name" value="Terpenoid synthases"/>
    <property type="match status" value="1"/>
</dbReference>
<gene>
    <name evidence="2" type="primary">crtB_1</name>
    <name evidence="2" type="ORF">ElP_39140</name>
</gene>